<dbReference type="EMBL" id="BAABFL010000050">
    <property type="protein sequence ID" value="GAA4648233.1"/>
    <property type="molecule type" value="Genomic_DNA"/>
</dbReference>
<proteinExistence type="predicted"/>
<protein>
    <recommendedName>
        <fullName evidence="3">Polymerase nucleotidyl transferase domain-containing protein</fullName>
    </recommendedName>
</protein>
<reference evidence="2" key="1">
    <citation type="journal article" date="2019" name="Int. J. Syst. Evol. Microbiol.">
        <title>The Global Catalogue of Microorganisms (GCM) 10K type strain sequencing project: providing services to taxonomists for standard genome sequencing and annotation.</title>
        <authorList>
            <consortium name="The Broad Institute Genomics Platform"/>
            <consortium name="The Broad Institute Genome Sequencing Center for Infectious Disease"/>
            <person name="Wu L."/>
            <person name="Ma J."/>
        </authorList>
    </citation>
    <scope>NUCLEOTIDE SEQUENCE [LARGE SCALE GENOMIC DNA]</scope>
    <source>
        <strain evidence="2">JCM 17805</strain>
    </source>
</reference>
<sequence>MQLDVFIDELKSISDKDDILDFCRKKVLHGTPFVFRDRENDFYDFQKRISLQFNVAFHEVYITGSGKLGFSPLKKKEFDLDSDIDVAIISGDLFDNILELIRNYQMSLRASKRNVSEQEIKLYHQFLEYVAIGWIRPDKLPLSFQIENLKNAWFDFFDSISYGRSEVGDYKVTAGIFKSYRHFELYTFSGINDLNKSLNLSS</sequence>
<accession>A0ABP8UYH6</accession>
<dbReference type="Proteomes" id="UP001500604">
    <property type="component" value="Unassembled WGS sequence"/>
</dbReference>
<dbReference type="RefSeq" id="WP_345193642.1">
    <property type="nucleotide sequence ID" value="NZ_BAABFL010000050.1"/>
</dbReference>
<keyword evidence="2" id="KW-1185">Reference proteome</keyword>
<gene>
    <name evidence="1" type="ORF">GCM10023116_05000</name>
</gene>
<name>A0ABP8UYH6_9GAMM</name>
<evidence type="ECO:0000313" key="2">
    <source>
        <dbReference type="Proteomes" id="UP001500604"/>
    </source>
</evidence>
<evidence type="ECO:0008006" key="3">
    <source>
        <dbReference type="Google" id="ProtNLM"/>
    </source>
</evidence>
<evidence type="ECO:0000313" key="1">
    <source>
        <dbReference type="EMBL" id="GAA4648233.1"/>
    </source>
</evidence>
<comment type="caution">
    <text evidence="1">The sequence shown here is derived from an EMBL/GenBank/DDBJ whole genome shotgun (WGS) entry which is preliminary data.</text>
</comment>
<organism evidence="1 2">
    <name type="scientific">Kistimonas scapharcae</name>
    <dbReference type="NCBI Taxonomy" id="1036133"/>
    <lineage>
        <taxon>Bacteria</taxon>
        <taxon>Pseudomonadati</taxon>
        <taxon>Pseudomonadota</taxon>
        <taxon>Gammaproteobacteria</taxon>
        <taxon>Oceanospirillales</taxon>
        <taxon>Endozoicomonadaceae</taxon>
        <taxon>Kistimonas</taxon>
    </lineage>
</organism>